<keyword evidence="2" id="KW-1133">Transmembrane helix</keyword>
<keyword evidence="1" id="KW-0175">Coiled coil</keyword>
<dbReference type="AlphaFoldDB" id="A0A411E6L9"/>
<keyword evidence="2" id="KW-0812">Transmembrane</keyword>
<feature type="coiled-coil region" evidence="1">
    <location>
        <begin position="45"/>
        <end position="72"/>
    </location>
</feature>
<organism evidence="3 4">
    <name type="scientific">Muriicola soli</name>
    <dbReference type="NCBI Taxonomy" id="2507538"/>
    <lineage>
        <taxon>Bacteria</taxon>
        <taxon>Pseudomonadati</taxon>
        <taxon>Bacteroidota</taxon>
        <taxon>Flavobacteriia</taxon>
        <taxon>Flavobacteriales</taxon>
        <taxon>Flavobacteriaceae</taxon>
        <taxon>Muriicola</taxon>
    </lineage>
</organism>
<feature type="transmembrane region" description="Helical" evidence="2">
    <location>
        <begin position="21"/>
        <end position="40"/>
    </location>
</feature>
<dbReference type="InterPro" id="IPR045749">
    <property type="entry name" value="DUF6090"/>
</dbReference>
<reference evidence="3 4" key="1">
    <citation type="submission" date="2019-01" db="EMBL/GenBank/DDBJ databases">
        <title>Muriicola soli sp. nov., isolated from soil.</title>
        <authorList>
            <person name="Kang H.J."/>
            <person name="Kim S.B."/>
        </authorList>
    </citation>
    <scope>NUCLEOTIDE SEQUENCE [LARGE SCALE GENOMIC DNA]</scope>
    <source>
        <strain evidence="3 4">MMS17-SY002</strain>
    </source>
</reference>
<sequence>MISLFRRLRERVLIDKKVSRYLLYAIGEILLIVIGILLAVQVNDWNTLRNEKREEQQMLKQLRTEFKANRDQIQDKIVLHRRIVSSGERLLEFIDNYDGGIYTDSLYAHLSWTLTAPTFDPSLGVTNDLINSGKLYLIRNDSLRHLVSGWSGYIDFATEEEKIWLKIRDEFYIPYLKENFSVRNILHVIQLGSAARGMMNFGGIYDASDAGPSKWDTSNSKEMTRTELLLLEDNAAELTNLNKLSVTQMSELRNLSDRILKMIEEEIDAN</sequence>
<keyword evidence="4" id="KW-1185">Reference proteome</keyword>
<proteinExistence type="predicted"/>
<evidence type="ECO:0000313" key="3">
    <source>
        <dbReference type="EMBL" id="QBA63345.1"/>
    </source>
</evidence>
<keyword evidence="2" id="KW-0472">Membrane</keyword>
<evidence type="ECO:0000256" key="2">
    <source>
        <dbReference type="SAM" id="Phobius"/>
    </source>
</evidence>
<dbReference type="KEGG" id="mur:EQY75_01520"/>
<gene>
    <name evidence="3" type="ORF">EQY75_01520</name>
</gene>
<accession>A0A411E6L9</accession>
<evidence type="ECO:0000313" key="4">
    <source>
        <dbReference type="Proteomes" id="UP000290889"/>
    </source>
</evidence>
<dbReference type="RefSeq" id="WP_129602243.1">
    <property type="nucleotide sequence ID" value="NZ_CP035544.1"/>
</dbReference>
<dbReference type="Pfam" id="PF19578">
    <property type="entry name" value="DUF6090"/>
    <property type="match status" value="1"/>
</dbReference>
<evidence type="ECO:0000256" key="1">
    <source>
        <dbReference type="SAM" id="Coils"/>
    </source>
</evidence>
<dbReference type="Proteomes" id="UP000290889">
    <property type="component" value="Chromosome"/>
</dbReference>
<dbReference type="OrthoDB" id="821805at2"/>
<name>A0A411E6L9_9FLAO</name>
<dbReference type="EMBL" id="CP035544">
    <property type="protein sequence ID" value="QBA63345.1"/>
    <property type="molecule type" value="Genomic_DNA"/>
</dbReference>
<protein>
    <submittedName>
        <fullName evidence="3">Uncharacterized protein</fullName>
    </submittedName>
</protein>